<feature type="compositionally biased region" description="Polar residues" evidence="1">
    <location>
        <begin position="28"/>
        <end position="42"/>
    </location>
</feature>
<feature type="compositionally biased region" description="Polar residues" evidence="1">
    <location>
        <begin position="233"/>
        <end position="242"/>
    </location>
</feature>
<accession>A0ABR3QIK1</accession>
<evidence type="ECO:0000259" key="2">
    <source>
        <dbReference type="Pfam" id="PF10180"/>
    </source>
</evidence>
<feature type="region of interest" description="Disordered" evidence="1">
    <location>
        <begin position="19"/>
        <end position="242"/>
    </location>
</feature>
<name>A0ABR3QIK1_9PLEO</name>
<feature type="compositionally biased region" description="Basic and acidic residues" evidence="1">
    <location>
        <begin position="133"/>
        <end position="147"/>
    </location>
</feature>
<sequence length="544" mass="59274">MAQPSTFVPAWKRLGLKLKNFPKEPETNRQTVETQTDLSSVQHDGELHGDRNFGQTSQDQVKLGKRKHHSDAADVEGASVKKSKHDWADRSSTGDAGAAPEVELSSLRPATSEASPADQAQPKGDPNYRKKKGGDLNYRKKKEKEPRLVQNGQKSRKVNAGSHEQSLAPSKAVRTPSLSPGRTDSAANGSTLLPSTETESLAPGSLATPQRQQSTKISSASLSPPKTDRRKSVTFTPDTKASDGNSASNYFKAWVAEQKGSDADFTPAEVAQFTKPPEVHIANSNPSSSSIPLKAPTTGKKKDPSRYLNYLAQYYQDRANWKFNKAIQNDVLENSLNIFRIPEEYSDALLEYVRGLKGAGVINRLRERCMNTIHEVNEEEGKEGMDEREAMKEAALQERLSRERKRRRTDGDIENMADHQYPEGYVRRLKRSRAEALCRALNIAMPVATTPQTGLGSAKAASSEETSAVAQNSARKRKRRTDVSSDESSDSSSSEEEDSSSEGSSGDDSSSSDEDKNAGRSDADSDTESSDGSGETSASGDDSD</sequence>
<keyword evidence="4" id="KW-1185">Reference proteome</keyword>
<feature type="compositionally biased region" description="Low complexity" evidence="1">
    <location>
        <begin position="530"/>
        <end position="544"/>
    </location>
</feature>
<dbReference type="EMBL" id="JAKJXO020000022">
    <property type="protein sequence ID" value="KAL1591990.1"/>
    <property type="molecule type" value="Genomic_DNA"/>
</dbReference>
<evidence type="ECO:0000313" key="3">
    <source>
        <dbReference type="EMBL" id="KAL1591990.1"/>
    </source>
</evidence>
<feature type="compositionally biased region" description="Acidic residues" evidence="1">
    <location>
        <begin position="484"/>
        <end position="500"/>
    </location>
</feature>
<dbReference type="Pfam" id="PF10180">
    <property type="entry name" value="WKF"/>
    <property type="match status" value="1"/>
</dbReference>
<dbReference type="PANTHER" id="PTHR22306">
    <property type="entry name" value="CHROMOSOME 7 OPEN READING FRAME 50"/>
    <property type="match status" value="1"/>
</dbReference>
<protein>
    <recommendedName>
        <fullName evidence="2">WKF domain-containing protein</fullName>
    </recommendedName>
</protein>
<feature type="region of interest" description="Disordered" evidence="1">
    <location>
        <begin position="280"/>
        <end position="302"/>
    </location>
</feature>
<evidence type="ECO:0000313" key="4">
    <source>
        <dbReference type="Proteomes" id="UP001521785"/>
    </source>
</evidence>
<feature type="compositionally biased region" description="Polar residues" evidence="1">
    <location>
        <begin position="207"/>
        <end position="224"/>
    </location>
</feature>
<feature type="region of interest" description="Disordered" evidence="1">
    <location>
        <begin position="380"/>
        <end position="416"/>
    </location>
</feature>
<feature type="compositionally biased region" description="Low complexity" evidence="1">
    <location>
        <begin position="457"/>
        <end position="470"/>
    </location>
</feature>
<dbReference type="PANTHER" id="PTHR22306:SF2">
    <property type="entry name" value="CHROMOSOME 7 OPEN READING FRAME 50"/>
    <property type="match status" value="1"/>
</dbReference>
<feature type="compositionally biased region" description="Basic and acidic residues" evidence="1">
    <location>
        <begin position="382"/>
        <end position="401"/>
    </location>
</feature>
<feature type="compositionally biased region" description="Basic and acidic residues" evidence="1">
    <location>
        <begin position="513"/>
        <end position="523"/>
    </location>
</feature>
<feature type="region of interest" description="Disordered" evidence="1">
    <location>
        <begin position="450"/>
        <end position="544"/>
    </location>
</feature>
<comment type="caution">
    <text evidence="3">The sequence shown here is derived from an EMBL/GenBank/DDBJ whole genome shotgun (WGS) entry which is preliminary data.</text>
</comment>
<feature type="domain" description="WKF" evidence="2">
    <location>
        <begin position="309"/>
        <end position="371"/>
    </location>
</feature>
<organism evidence="3 4">
    <name type="scientific">Paraconiothyrium brasiliense</name>
    <dbReference type="NCBI Taxonomy" id="300254"/>
    <lineage>
        <taxon>Eukaryota</taxon>
        <taxon>Fungi</taxon>
        <taxon>Dikarya</taxon>
        <taxon>Ascomycota</taxon>
        <taxon>Pezizomycotina</taxon>
        <taxon>Dothideomycetes</taxon>
        <taxon>Pleosporomycetidae</taxon>
        <taxon>Pleosporales</taxon>
        <taxon>Massarineae</taxon>
        <taxon>Didymosphaeriaceae</taxon>
        <taxon>Paraconiothyrium</taxon>
    </lineage>
</organism>
<feature type="compositionally biased region" description="Low complexity" evidence="1">
    <location>
        <begin position="281"/>
        <end position="292"/>
    </location>
</feature>
<gene>
    <name evidence="3" type="ORF">SLS60_011582</name>
</gene>
<feature type="compositionally biased region" description="Polar residues" evidence="1">
    <location>
        <begin position="176"/>
        <end position="199"/>
    </location>
</feature>
<dbReference type="Proteomes" id="UP001521785">
    <property type="component" value="Unassembled WGS sequence"/>
</dbReference>
<dbReference type="InterPro" id="IPR019327">
    <property type="entry name" value="WKF"/>
</dbReference>
<reference evidence="3 4" key="1">
    <citation type="submission" date="2024-02" db="EMBL/GenBank/DDBJ databases">
        <title>De novo assembly and annotation of 12 fungi associated with fruit tree decline syndrome in Ontario, Canada.</title>
        <authorList>
            <person name="Sulman M."/>
            <person name="Ellouze W."/>
            <person name="Ilyukhin E."/>
        </authorList>
    </citation>
    <scope>NUCLEOTIDE SEQUENCE [LARGE SCALE GENOMIC DNA]</scope>
    <source>
        <strain evidence="3 4">M42-189</strain>
    </source>
</reference>
<proteinExistence type="predicted"/>
<evidence type="ECO:0000256" key="1">
    <source>
        <dbReference type="SAM" id="MobiDB-lite"/>
    </source>
</evidence>